<dbReference type="STRING" id="84029.CROST_38970"/>
<dbReference type="Pfam" id="PF06013">
    <property type="entry name" value="WXG100"/>
    <property type="match status" value="1"/>
</dbReference>
<organism evidence="2 3">
    <name type="scientific">Clostridium felsineum</name>
    <dbReference type="NCBI Taxonomy" id="36839"/>
    <lineage>
        <taxon>Bacteria</taxon>
        <taxon>Bacillati</taxon>
        <taxon>Bacillota</taxon>
        <taxon>Clostridia</taxon>
        <taxon>Eubacteriales</taxon>
        <taxon>Clostridiaceae</taxon>
        <taxon>Clostridium</taxon>
    </lineage>
</organism>
<dbReference type="Proteomes" id="UP000190951">
    <property type="component" value="Chromosome"/>
</dbReference>
<keyword evidence="3" id="KW-1185">Reference proteome</keyword>
<dbReference type="InterPro" id="IPR010310">
    <property type="entry name" value="T7SS_ESAT-6-like"/>
</dbReference>
<sequence length="144" mass="16288">MADKIKVGLNELMHASGMFDKAAKDCDQIKQNIESATEKLTDNWKGESYKAFVKTYFILDRNMGTYTEILEEYAKALIDIAEAYKNRDEATAKAMSKAIQQTSGAKQEEELEEEKSRMGMGNHSDSSTYSGYPAAPQYYQNQQK</sequence>
<dbReference type="RefSeq" id="WP_077832289.1">
    <property type="nucleotide sequence ID" value="NZ_CP096983.1"/>
</dbReference>
<reference evidence="2 3" key="1">
    <citation type="submission" date="2022-04" db="EMBL/GenBank/DDBJ databases">
        <title>Genome sequence of C. roseum typestrain.</title>
        <authorList>
            <person name="Poehlein A."/>
            <person name="Schoch T."/>
            <person name="Duerre P."/>
            <person name="Daniel R."/>
        </authorList>
    </citation>
    <scope>NUCLEOTIDE SEQUENCE [LARGE SCALE GENOMIC DNA]</scope>
    <source>
        <strain evidence="2 3">DSM 7320</strain>
    </source>
</reference>
<dbReference type="NCBIfam" id="TIGR03930">
    <property type="entry name" value="WXG100_ESAT6"/>
    <property type="match status" value="1"/>
</dbReference>
<evidence type="ECO:0000256" key="1">
    <source>
        <dbReference type="SAM" id="MobiDB-lite"/>
    </source>
</evidence>
<protein>
    <submittedName>
        <fullName evidence="2">Uncharacterized protein</fullName>
    </submittedName>
</protein>
<dbReference type="KEGG" id="crw:CROST_035730"/>
<gene>
    <name evidence="2" type="ORF">CROST_035730</name>
</gene>
<proteinExistence type="predicted"/>
<dbReference type="SUPFAM" id="SSF140453">
    <property type="entry name" value="EsxAB dimer-like"/>
    <property type="match status" value="1"/>
</dbReference>
<name>A0A1S8KZ20_9CLOT</name>
<evidence type="ECO:0000313" key="3">
    <source>
        <dbReference type="Proteomes" id="UP000190951"/>
    </source>
</evidence>
<dbReference type="EMBL" id="CP096983">
    <property type="protein sequence ID" value="URZ12828.1"/>
    <property type="molecule type" value="Genomic_DNA"/>
</dbReference>
<feature type="region of interest" description="Disordered" evidence="1">
    <location>
        <begin position="92"/>
        <end position="144"/>
    </location>
</feature>
<dbReference type="Gene3D" id="1.10.287.1060">
    <property type="entry name" value="ESAT-6-like"/>
    <property type="match status" value="1"/>
</dbReference>
<feature type="compositionally biased region" description="Low complexity" evidence="1">
    <location>
        <begin position="132"/>
        <end position="144"/>
    </location>
</feature>
<evidence type="ECO:0000313" key="2">
    <source>
        <dbReference type="EMBL" id="URZ12828.1"/>
    </source>
</evidence>
<dbReference type="AlphaFoldDB" id="A0A1S8KZ20"/>
<dbReference type="InterPro" id="IPR036689">
    <property type="entry name" value="ESAT-6-like_sf"/>
</dbReference>
<accession>A0A1S8KZ20</accession>